<name>A0A843VWP0_COLES</name>
<dbReference type="OrthoDB" id="416496at2759"/>
<keyword evidence="2" id="KW-0732">Signal</keyword>
<feature type="compositionally biased region" description="Low complexity" evidence="1">
    <location>
        <begin position="242"/>
        <end position="263"/>
    </location>
</feature>
<reference evidence="3" key="1">
    <citation type="submission" date="2017-07" db="EMBL/GenBank/DDBJ databases">
        <title>Taro Niue Genome Assembly and Annotation.</title>
        <authorList>
            <person name="Atibalentja N."/>
            <person name="Keating K."/>
            <person name="Fields C.J."/>
        </authorList>
    </citation>
    <scope>NUCLEOTIDE SEQUENCE</scope>
    <source>
        <strain evidence="3">Niue_2</strain>
        <tissue evidence="3">Leaf</tissue>
    </source>
</reference>
<organism evidence="3 4">
    <name type="scientific">Colocasia esculenta</name>
    <name type="common">Wild taro</name>
    <name type="synonym">Arum esculentum</name>
    <dbReference type="NCBI Taxonomy" id="4460"/>
    <lineage>
        <taxon>Eukaryota</taxon>
        <taxon>Viridiplantae</taxon>
        <taxon>Streptophyta</taxon>
        <taxon>Embryophyta</taxon>
        <taxon>Tracheophyta</taxon>
        <taxon>Spermatophyta</taxon>
        <taxon>Magnoliopsida</taxon>
        <taxon>Liliopsida</taxon>
        <taxon>Araceae</taxon>
        <taxon>Aroideae</taxon>
        <taxon>Colocasieae</taxon>
        <taxon>Colocasia</taxon>
    </lineage>
</organism>
<dbReference type="EMBL" id="NMUH01002118">
    <property type="protein sequence ID" value="MQL97930.1"/>
    <property type="molecule type" value="Genomic_DNA"/>
</dbReference>
<feature type="region of interest" description="Disordered" evidence="1">
    <location>
        <begin position="242"/>
        <end position="272"/>
    </location>
</feature>
<feature type="region of interest" description="Disordered" evidence="1">
    <location>
        <begin position="316"/>
        <end position="337"/>
    </location>
</feature>
<evidence type="ECO:0000313" key="3">
    <source>
        <dbReference type="EMBL" id="MQL97930.1"/>
    </source>
</evidence>
<keyword evidence="4" id="KW-1185">Reference proteome</keyword>
<evidence type="ECO:0000256" key="2">
    <source>
        <dbReference type="SAM" id="SignalP"/>
    </source>
</evidence>
<evidence type="ECO:0000313" key="4">
    <source>
        <dbReference type="Proteomes" id="UP000652761"/>
    </source>
</evidence>
<proteinExistence type="predicted"/>
<comment type="caution">
    <text evidence="3">The sequence shown here is derived from an EMBL/GenBank/DDBJ whole genome shotgun (WGS) entry which is preliminary data.</text>
</comment>
<accession>A0A843VWP0</accession>
<feature type="signal peptide" evidence="2">
    <location>
        <begin position="1"/>
        <end position="19"/>
    </location>
</feature>
<sequence length="337" mass="37017">MGVLLLLLGVHRCIDRSWGSWQIAKTGSLCCVAARPHGSSPGSREWSMGHDEPFWQTNTSFSPPLSRRWEQRLQTGGLSYGSLGDGGITLSSLSSNSKESRAWIRGEQLPHHTYSTSDGAMSYLSSPSDIFQAQQLLPPVVQGVHIDEYVSATMREKRIIQKSISVNDTEMYEFAGYMVVRTPGDMLVLTRRGFTGVVVRSRRHFGCTTAFYRTFESSPYGWMMKRFDRKDVKTAVQVSTSSPPSRLLFSSSIPSSPVSGSPSTGIGADSDPRCLLSPPPIPRCFFLPRGPLPHSSASLSLLWSCLHLSLSLHRRKPPTAQNPIAGSPRTGEDLTGN</sequence>
<protein>
    <submittedName>
        <fullName evidence="3">Uncharacterized protein</fullName>
    </submittedName>
</protein>
<dbReference type="Proteomes" id="UP000652761">
    <property type="component" value="Unassembled WGS sequence"/>
</dbReference>
<gene>
    <name evidence="3" type="ORF">Taro_030628</name>
</gene>
<dbReference type="AlphaFoldDB" id="A0A843VWP0"/>
<feature type="chain" id="PRO_5032541011" evidence="2">
    <location>
        <begin position="20"/>
        <end position="337"/>
    </location>
</feature>
<evidence type="ECO:0000256" key="1">
    <source>
        <dbReference type="SAM" id="MobiDB-lite"/>
    </source>
</evidence>